<reference evidence="2" key="1">
    <citation type="submission" date="2014-05" db="EMBL/GenBank/DDBJ databases">
        <authorList>
            <person name="Chronopoulou M."/>
        </authorList>
    </citation>
    <scope>NUCLEOTIDE SEQUENCE</scope>
    <source>
        <tissue evidence="2">Whole organism</tissue>
    </source>
</reference>
<dbReference type="EMBL" id="HACA01017427">
    <property type="protein sequence ID" value="CDW34788.1"/>
    <property type="molecule type" value="Transcribed_RNA"/>
</dbReference>
<dbReference type="GO" id="GO:0051011">
    <property type="term" value="F:microtubule minus-end binding"/>
    <property type="evidence" value="ECO:0007669"/>
    <property type="project" value="TreeGrafter"/>
</dbReference>
<reference evidence="1" key="2">
    <citation type="submission" date="2021-02" db="EMBL/GenBank/DDBJ databases">
        <authorList>
            <person name="Bekaert M."/>
        </authorList>
    </citation>
    <scope>NUCLEOTIDE SEQUENCE</scope>
    <source>
        <strain evidence="1">IoA-00</strain>
    </source>
</reference>
<dbReference type="GO" id="GO:0051225">
    <property type="term" value="P:spindle assembly"/>
    <property type="evidence" value="ECO:0007669"/>
    <property type="project" value="InterPro"/>
</dbReference>
<dbReference type="PANTHER" id="PTHR16219:SF1">
    <property type="entry name" value="HAUS AUGMIN-LIKE COMPLEX SUBUNIT 4"/>
    <property type="match status" value="1"/>
</dbReference>
<dbReference type="PANTHER" id="PTHR16219">
    <property type="entry name" value="AUGMIN SUBUNIT 4 FAMILY MEMBER"/>
    <property type="match status" value="1"/>
</dbReference>
<evidence type="ECO:0000313" key="1">
    <source>
        <dbReference type="EMBL" id="CAF2914805.1"/>
    </source>
</evidence>
<evidence type="ECO:0000313" key="2">
    <source>
        <dbReference type="EMBL" id="CDW34788.1"/>
    </source>
</evidence>
<dbReference type="AlphaFoldDB" id="A0A0K2U972"/>
<gene>
    <name evidence="1" type="ORF">LSAA_8958</name>
</gene>
<name>A0A0K2U972_LEPSM</name>
<keyword evidence="3" id="KW-1185">Reference proteome</keyword>
<sequence length="270" mass="31249">MSDPFSPLKQRLCSIPELENVSTEILLKLCPKSGASLKKLDELNALEARVREVRRKYLQAKLYLNSLEEILFFSKEENTNKDLSHCILFGGGKIPFIKTPDPFMTRSLLSSYKSFPILSSHEHLLKEPTCPPLTFSPQLDLNYDLSNKDIKKAISAFSLLIKHSQTATSHQRNEVEYHRLKLQGTDAKVKMMYYRILRDIYEPQSVKALISIYKYLKDSLSELKSSKEQVSLLLKQYADVDPRFYTVLETYTHLKNEVSTREWAIKSIEH</sequence>
<dbReference type="Pfam" id="PF14735">
    <property type="entry name" value="HAUS4"/>
    <property type="match status" value="1"/>
</dbReference>
<dbReference type="EMBL" id="HG994583">
    <property type="protein sequence ID" value="CAF2914805.1"/>
    <property type="molecule type" value="Genomic_DNA"/>
</dbReference>
<evidence type="ECO:0000313" key="3">
    <source>
        <dbReference type="Proteomes" id="UP000675881"/>
    </source>
</evidence>
<accession>A0A0K2U972</accession>
<dbReference type="Proteomes" id="UP000675881">
    <property type="component" value="Chromosome 4"/>
</dbReference>
<proteinExistence type="predicted"/>
<organism evidence="2">
    <name type="scientific">Lepeophtheirus salmonis</name>
    <name type="common">Salmon louse</name>
    <name type="synonym">Caligus salmonis</name>
    <dbReference type="NCBI Taxonomy" id="72036"/>
    <lineage>
        <taxon>Eukaryota</taxon>
        <taxon>Metazoa</taxon>
        <taxon>Ecdysozoa</taxon>
        <taxon>Arthropoda</taxon>
        <taxon>Crustacea</taxon>
        <taxon>Multicrustacea</taxon>
        <taxon>Hexanauplia</taxon>
        <taxon>Copepoda</taxon>
        <taxon>Siphonostomatoida</taxon>
        <taxon>Caligidae</taxon>
        <taxon>Lepeophtheirus</taxon>
    </lineage>
</organism>
<dbReference type="GO" id="GO:0070652">
    <property type="term" value="C:HAUS complex"/>
    <property type="evidence" value="ECO:0007669"/>
    <property type="project" value="InterPro"/>
</dbReference>
<dbReference type="InterPro" id="IPR029327">
    <property type="entry name" value="HAUS4"/>
</dbReference>
<protein>
    <submittedName>
        <fullName evidence="1">(salmon louse) hypothetical protein</fullName>
    </submittedName>
</protein>